<dbReference type="PANTHER" id="PTHR14978:SF0">
    <property type="entry name" value="BETA-CATENIN-LIKE PROTEIN 1"/>
    <property type="match status" value="1"/>
</dbReference>
<dbReference type="AlphaFoldDB" id="A0A9P3PE03"/>
<dbReference type="GO" id="GO:0010467">
    <property type="term" value="P:gene expression"/>
    <property type="evidence" value="ECO:0007669"/>
    <property type="project" value="UniProtKB-ARBA"/>
</dbReference>
<reference evidence="9" key="1">
    <citation type="submission" date="2022-07" db="EMBL/GenBank/DDBJ databases">
        <title>The genome of Lyophyllum shimeji provides insight into the initial evolution of ectomycorrhizal fungal genome.</title>
        <authorList>
            <person name="Kobayashi Y."/>
            <person name="Shibata T."/>
            <person name="Hirakawa H."/>
            <person name="Shigenobu S."/>
            <person name="Nishiyama T."/>
            <person name="Yamada A."/>
            <person name="Hasebe M."/>
            <person name="Kawaguchi M."/>
        </authorList>
    </citation>
    <scope>NUCLEOTIDE SEQUENCE</scope>
    <source>
        <strain evidence="9">AT787</strain>
    </source>
</reference>
<dbReference type="InterPro" id="IPR013180">
    <property type="entry name" value="CTNNBL1_N"/>
</dbReference>
<evidence type="ECO:0000256" key="5">
    <source>
        <dbReference type="ARBA" id="ARBA00023242"/>
    </source>
</evidence>
<dbReference type="Proteomes" id="UP001063166">
    <property type="component" value="Unassembled WGS sequence"/>
</dbReference>
<evidence type="ECO:0000259" key="8">
    <source>
        <dbReference type="SMART" id="SM01156"/>
    </source>
</evidence>
<dbReference type="SUPFAM" id="SSF48371">
    <property type="entry name" value="ARM repeat"/>
    <property type="match status" value="1"/>
</dbReference>
<dbReference type="OrthoDB" id="1898821at2759"/>
<comment type="subcellular location">
    <subcellularLocation>
        <location evidence="1">Nucleus</location>
    </subcellularLocation>
</comment>
<evidence type="ECO:0000256" key="6">
    <source>
        <dbReference type="SAM" id="Coils"/>
    </source>
</evidence>
<gene>
    <name evidence="9" type="ORF">LshimejAT787_0107430</name>
</gene>
<feature type="coiled-coil region" evidence="6">
    <location>
        <begin position="558"/>
        <end position="592"/>
    </location>
</feature>
<dbReference type="InterPro" id="IPR039678">
    <property type="entry name" value="CTNNBL1"/>
</dbReference>
<evidence type="ECO:0000256" key="7">
    <source>
        <dbReference type="SAM" id="MobiDB-lite"/>
    </source>
</evidence>
<dbReference type="GO" id="GO:0005681">
    <property type="term" value="C:spliceosomal complex"/>
    <property type="evidence" value="ECO:0007669"/>
    <property type="project" value="TreeGrafter"/>
</dbReference>
<dbReference type="Gene3D" id="1.25.10.10">
    <property type="entry name" value="Leucine-rich Repeat Variant"/>
    <property type="match status" value="1"/>
</dbReference>
<dbReference type="EMBL" id="BRPK01000001">
    <property type="protein sequence ID" value="GLB33859.1"/>
    <property type="molecule type" value="Genomic_DNA"/>
</dbReference>
<accession>A0A9P3PE03</accession>
<dbReference type="PANTHER" id="PTHR14978">
    <property type="entry name" value="BETA-CATENIN-LIKE PROTEIN 1 NUCLEAR ASSOCIATED PROTEIN"/>
    <property type="match status" value="1"/>
</dbReference>
<dbReference type="InterPro" id="IPR016024">
    <property type="entry name" value="ARM-type_fold"/>
</dbReference>
<keyword evidence="2" id="KW-0597">Phosphoprotein</keyword>
<dbReference type="Pfam" id="PF08216">
    <property type="entry name" value="CTNNBL"/>
    <property type="match status" value="1"/>
</dbReference>
<keyword evidence="3" id="KW-0677">Repeat</keyword>
<protein>
    <submittedName>
        <fullName evidence="9">DUF1716-domain-containing protein</fullName>
    </submittedName>
</protein>
<evidence type="ECO:0000256" key="1">
    <source>
        <dbReference type="ARBA" id="ARBA00004123"/>
    </source>
</evidence>
<name>A0A9P3PE03_LYOSH</name>
<comment type="caution">
    <text evidence="9">The sequence shown here is derived from an EMBL/GenBank/DDBJ whole genome shotgun (WGS) entry which is preliminary data.</text>
</comment>
<proteinExistence type="predicted"/>
<evidence type="ECO:0000256" key="4">
    <source>
        <dbReference type="ARBA" id="ARBA00023054"/>
    </source>
</evidence>
<keyword evidence="4 6" id="KW-0175">Coiled coil</keyword>
<sequence>MCDTVKLSLAVHLNVENVITLSHGLFEFNHRVGANFHSRRLTDHGATNALCAMNIDELFKVPKLPVGGNKRRMPDNPTPEMLKRLKMDVPVSEQGAEDRLSETRQNGKGKQRAVTVEDEEDVLLDRNFAPGGDADYFAEEDDEGRFFGGGLTSEQKEILNIFENAAGEGALPDSEELSITVIRRMLLRFERAVNKNQDLRSKYPDDPTKFIDSEADLDVAIKALLPLAQAPVLAYPELVRSGTVALLVGLLAHENVDIVIDVVEAVHELTDEDVGNEVEVEETEGSSEEALKVLIEALLENSILELLVDNLPRLKESEESDRQGVFHILGIFENILGFNPQLSTKLVEKTTIMSWLLNRIQSKTHDENRGYAAEILSILLQDNRKNRQEFGKQDGVEITLKTLSQYRRRDPVDADETEFMENIFDALCSALSEPAVKELFLAAEGPDLMVLMMKEKLQSKSRSIKVLDYAMSGVAGSAVCEAFIDVPGLKTLFSAFMGKGTKKKSTANLPPSEDTAHVLGVISSLFSNLASDSPARIRLLAKFVEANYEKVDKLLEIRDNARIRLRGTDAEIEKEKQEAADEEEDTSELEATWYLRRLDGGLFTLQTVDYILAWIIMEDDGIRTHALQMLDRKNQSLKDIVRTLRIFHENVDDAPDVPSTTSDHSPSQKEILEGLISALDTSDAG</sequence>
<evidence type="ECO:0000313" key="9">
    <source>
        <dbReference type="EMBL" id="GLB33859.1"/>
    </source>
</evidence>
<evidence type="ECO:0000256" key="2">
    <source>
        <dbReference type="ARBA" id="ARBA00022553"/>
    </source>
</evidence>
<dbReference type="InterPro" id="IPR011989">
    <property type="entry name" value="ARM-like"/>
</dbReference>
<evidence type="ECO:0000256" key="3">
    <source>
        <dbReference type="ARBA" id="ARBA00022737"/>
    </source>
</evidence>
<evidence type="ECO:0000313" key="10">
    <source>
        <dbReference type="Proteomes" id="UP001063166"/>
    </source>
</evidence>
<keyword evidence="10" id="KW-1185">Reference proteome</keyword>
<keyword evidence="5" id="KW-0539">Nucleus</keyword>
<dbReference type="SMART" id="SM01156">
    <property type="entry name" value="DUF1716"/>
    <property type="match status" value="1"/>
</dbReference>
<feature type="region of interest" description="Disordered" evidence="7">
    <location>
        <begin position="92"/>
        <end position="116"/>
    </location>
</feature>
<organism evidence="9 10">
    <name type="scientific">Lyophyllum shimeji</name>
    <name type="common">Hon-shimeji</name>
    <name type="synonym">Tricholoma shimeji</name>
    <dbReference type="NCBI Taxonomy" id="47721"/>
    <lineage>
        <taxon>Eukaryota</taxon>
        <taxon>Fungi</taxon>
        <taxon>Dikarya</taxon>
        <taxon>Basidiomycota</taxon>
        <taxon>Agaricomycotina</taxon>
        <taxon>Agaricomycetes</taxon>
        <taxon>Agaricomycetidae</taxon>
        <taxon>Agaricales</taxon>
        <taxon>Tricholomatineae</taxon>
        <taxon>Lyophyllaceae</taxon>
        <taxon>Lyophyllum</taxon>
    </lineage>
</organism>
<feature type="domain" description="Beta-catenin-like protein 1 N-terminal" evidence="8">
    <location>
        <begin position="151"/>
        <end position="263"/>
    </location>
</feature>
<dbReference type="FunFam" id="1.25.10.10:FF:001136">
    <property type="entry name" value="Beta-catenin-like protein 1"/>
    <property type="match status" value="1"/>
</dbReference>